<dbReference type="Proteomes" id="UP000235672">
    <property type="component" value="Unassembled WGS sequence"/>
</dbReference>
<dbReference type="OrthoDB" id="9451547at2759"/>
<name>A0A2J6QJB0_9HELO</name>
<protein>
    <submittedName>
        <fullName evidence="2">Uncharacterized protein</fullName>
    </submittedName>
</protein>
<evidence type="ECO:0000313" key="2">
    <source>
        <dbReference type="EMBL" id="PMD26347.1"/>
    </source>
</evidence>
<feature type="non-terminal residue" evidence="2">
    <location>
        <position position="207"/>
    </location>
</feature>
<sequence length="207" mass="23414">RGTSNILQSCLITTSLCVWTAVHLNIPEQDDPSFLWISYQTWRKLGWLIIGLLAPEMLVYAAYITHEDKEKKGKGTKIEEKTEVTRHPSHPWTLVQGFYAQMGGFVLDSTGVYPDFLPESHSESPLFSNSKICQGLDISRSYISDKSNASGLAKAMVCIQALWFCIQALSRVLRSLPITLLELNTFAHSLCALLIYILWWHKPLDVE</sequence>
<evidence type="ECO:0000256" key="1">
    <source>
        <dbReference type="SAM" id="Phobius"/>
    </source>
</evidence>
<gene>
    <name evidence="2" type="ORF">NA56DRAFT_543155</name>
</gene>
<keyword evidence="1" id="KW-0472">Membrane</keyword>
<keyword evidence="1" id="KW-0812">Transmembrane</keyword>
<accession>A0A2J6QJB0</accession>
<organism evidence="2 3">
    <name type="scientific">Hyaloscypha hepaticicola</name>
    <dbReference type="NCBI Taxonomy" id="2082293"/>
    <lineage>
        <taxon>Eukaryota</taxon>
        <taxon>Fungi</taxon>
        <taxon>Dikarya</taxon>
        <taxon>Ascomycota</taxon>
        <taxon>Pezizomycotina</taxon>
        <taxon>Leotiomycetes</taxon>
        <taxon>Helotiales</taxon>
        <taxon>Hyaloscyphaceae</taxon>
        <taxon>Hyaloscypha</taxon>
    </lineage>
</organism>
<evidence type="ECO:0000313" key="3">
    <source>
        <dbReference type="Proteomes" id="UP000235672"/>
    </source>
</evidence>
<keyword evidence="3" id="KW-1185">Reference proteome</keyword>
<dbReference type="PANTHER" id="PTHR35043">
    <property type="entry name" value="TRANSCRIPTION FACTOR DOMAIN-CONTAINING PROTEIN"/>
    <property type="match status" value="1"/>
</dbReference>
<feature type="non-terminal residue" evidence="2">
    <location>
        <position position="1"/>
    </location>
</feature>
<feature type="transmembrane region" description="Helical" evidence="1">
    <location>
        <begin position="181"/>
        <end position="201"/>
    </location>
</feature>
<dbReference type="EMBL" id="KZ613468">
    <property type="protein sequence ID" value="PMD26347.1"/>
    <property type="molecule type" value="Genomic_DNA"/>
</dbReference>
<dbReference type="AlphaFoldDB" id="A0A2J6QJB0"/>
<dbReference type="STRING" id="1745343.A0A2J6QJB0"/>
<feature type="transmembrane region" description="Helical" evidence="1">
    <location>
        <begin position="6"/>
        <end position="24"/>
    </location>
</feature>
<dbReference type="PANTHER" id="PTHR35043:SF9">
    <property type="match status" value="1"/>
</dbReference>
<feature type="transmembrane region" description="Helical" evidence="1">
    <location>
        <begin position="45"/>
        <end position="64"/>
    </location>
</feature>
<keyword evidence="1" id="KW-1133">Transmembrane helix</keyword>
<reference evidence="2 3" key="1">
    <citation type="submission" date="2016-05" db="EMBL/GenBank/DDBJ databases">
        <title>A degradative enzymes factory behind the ericoid mycorrhizal symbiosis.</title>
        <authorList>
            <consortium name="DOE Joint Genome Institute"/>
            <person name="Martino E."/>
            <person name="Morin E."/>
            <person name="Grelet G."/>
            <person name="Kuo A."/>
            <person name="Kohler A."/>
            <person name="Daghino S."/>
            <person name="Barry K."/>
            <person name="Choi C."/>
            <person name="Cichocki N."/>
            <person name="Clum A."/>
            <person name="Copeland A."/>
            <person name="Hainaut M."/>
            <person name="Haridas S."/>
            <person name="Labutti K."/>
            <person name="Lindquist E."/>
            <person name="Lipzen A."/>
            <person name="Khouja H.-R."/>
            <person name="Murat C."/>
            <person name="Ohm R."/>
            <person name="Olson A."/>
            <person name="Spatafora J."/>
            <person name="Veneault-Fourrey C."/>
            <person name="Henrissat B."/>
            <person name="Grigoriev I."/>
            <person name="Martin F."/>
            <person name="Perotto S."/>
        </authorList>
    </citation>
    <scope>NUCLEOTIDE SEQUENCE [LARGE SCALE GENOMIC DNA]</scope>
    <source>
        <strain evidence="2 3">UAMH 7357</strain>
    </source>
</reference>
<proteinExistence type="predicted"/>